<evidence type="ECO:0000256" key="4">
    <source>
        <dbReference type="ARBA" id="ARBA00022741"/>
    </source>
</evidence>
<accession>A0A0E2YYY8</accession>
<comment type="similarity">
    <text evidence="1">Belongs to the ABC transporter superfamily.</text>
</comment>
<dbReference type="PANTHER" id="PTHR42711:SF5">
    <property type="entry name" value="ABC TRANSPORTER ATP-BINDING PROTEIN NATA"/>
    <property type="match status" value="1"/>
</dbReference>
<dbReference type="AlphaFoldDB" id="A0A0E2YYY8"/>
<sequence>MTQDILIRAEQLYRYYSGHCAVKNVSFDVRRGEILGFLGPNGAGKTTTMQILAGSLAPSSGQVRINDFDLLDKPKQAKQGLGYLPETPPLYRELTVTEYLAFCARLNRIPRNQQAGAIASAINRCGLKKVSKRLIGNLSKGYQQRVGIAQAIIHSPSVIILDEPTVGLDPIQIREIRELIRELAQKHSVILSTHILPEVQAICDRVQIINQGELVLTDTIAGLSQRMEATSILVRFDAPPTTEALMSIKGVTSVEREEDGRFRLRYQPDKQDPVEELVRRTVDKGWHLRELTPERRTLEEIFVAITQTETSQEPVLL</sequence>
<dbReference type="HOGENOM" id="CLU_000604_1_2_6"/>
<dbReference type="SMART" id="SM00382">
    <property type="entry name" value="AAA"/>
    <property type="match status" value="1"/>
</dbReference>
<dbReference type="SUPFAM" id="SSF52540">
    <property type="entry name" value="P-loop containing nucleoside triphosphate hydrolases"/>
    <property type="match status" value="1"/>
</dbReference>
<dbReference type="GO" id="GO:0016887">
    <property type="term" value="F:ATP hydrolysis activity"/>
    <property type="evidence" value="ECO:0007669"/>
    <property type="project" value="InterPro"/>
</dbReference>
<keyword evidence="3" id="KW-0536">Nodulation</keyword>
<protein>
    <submittedName>
        <fullName evidence="7">ABC transporter ATP-binding protein</fullName>
    </submittedName>
</protein>
<evidence type="ECO:0000313" key="8">
    <source>
        <dbReference type="Proteomes" id="UP000028839"/>
    </source>
</evidence>
<dbReference type="InterPro" id="IPR050763">
    <property type="entry name" value="ABC_transporter_ATP-binding"/>
</dbReference>
<evidence type="ECO:0000256" key="5">
    <source>
        <dbReference type="ARBA" id="ARBA00022840"/>
    </source>
</evidence>
<dbReference type="OrthoDB" id="9805029at2"/>
<evidence type="ECO:0000313" key="7">
    <source>
        <dbReference type="EMBL" id="KFI18419.1"/>
    </source>
</evidence>
<dbReference type="EMBL" id="JPGN01000080">
    <property type="protein sequence ID" value="KFI18419.1"/>
    <property type="molecule type" value="Genomic_DNA"/>
</dbReference>
<feature type="domain" description="ABC transporter" evidence="6">
    <location>
        <begin position="7"/>
        <end position="236"/>
    </location>
</feature>
<evidence type="ECO:0000256" key="1">
    <source>
        <dbReference type="ARBA" id="ARBA00005417"/>
    </source>
</evidence>
<dbReference type="PANTHER" id="PTHR42711">
    <property type="entry name" value="ABC TRANSPORTER ATP-BINDING PROTEIN"/>
    <property type="match status" value="1"/>
</dbReference>
<evidence type="ECO:0000256" key="2">
    <source>
        <dbReference type="ARBA" id="ARBA00022448"/>
    </source>
</evidence>
<reference evidence="7 8" key="1">
    <citation type="submission" date="2014-07" db="EMBL/GenBank/DDBJ databases">
        <title>Comparative analysis of Nitrosococcus oceani genome inventories of strains from Pacific and Atlantic gyres.</title>
        <authorList>
            <person name="Lim C.K."/>
            <person name="Wang L."/>
            <person name="Sayavedra-Soto L.A."/>
            <person name="Klotz M.G."/>
        </authorList>
    </citation>
    <scope>NUCLEOTIDE SEQUENCE [LARGE SCALE GENOMIC DNA]</scope>
    <source>
        <strain evidence="7 8">C-27</strain>
    </source>
</reference>
<proteinExistence type="inferred from homology"/>
<evidence type="ECO:0000256" key="3">
    <source>
        <dbReference type="ARBA" id="ARBA00022458"/>
    </source>
</evidence>
<organism evidence="7 8">
    <name type="scientific">Nitrosococcus oceani C-27</name>
    <dbReference type="NCBI Taxonomy" id="314279"/>
    <lineage>
        <taxon>Bacteria</taxon>
        <taxon>Pseudomonadati</taxon>
        <taxon>Pseudomonadota</taxon>
        <taxon>Gammaproteobacteria</taxon>
        <taxon>Chromatiales</taxon>
        <taxon>Chromatiaceae</taxon>
        <taxon>Nitrosococcus</taxon>
    </lineage>
</organism>
<dbReference type="CDD" id="cd03230">
    <property type="entry name" value="ABC_DR_subfamily_A"/>
    <property type="match status" value="1"/>
</dbReference>
<comment type="caution">
    <text evidence="7">The sequence shown here is derived from an EMBL/GenBank/DDBJ whole genome shotgun (WGS) entry which is preliminary data.</text>
</comment>
<dbReference type="Gene3D" id="3.40.50.300">
    <property type="entry name" value="P-loop containing nucleotide triphosphate hydrolases"/>
    <property type="match status" value="1"/>
</dbReference>
<dbReference type="GO" id="GO:0005524">
    <property type="term" value="F:ATP binding"/>
    <property type="evidence" value="ECO:0007669"/>
    <property type="project" value="UniProtKB-KW"/>
</dbReference>
<dbReference type="InterPro" id="IPR003593">
    <property type="entry name" value="AAA+_ATPase"/>
</dbReference>
<dbReference type="InterPro" id="IPR027417">
    <property type="entry name" value="P-loop_NTPase"/>
</dbReference>
<keyword evidence="5 7" id="KW-0067">ATP-binding</keyword>
<dbReference type="InterPro" id="IPR003439">
    <property type="entry name" value="ABC_transporter-like_ATP-bd"/>
</dbReference>
<dbReference type="Proteomes" id="UP000028839">
    <property type="component" value="Unassembled WGS sequence"/>
</dbReference>
<evidence type="ECO:0000259" key="6">
    <source>
        <dbReference type="PROSITE" id="PS50893"/>
    </source>
</evidence>
<gene>
    <name evidence="7" type="ORF">IB75_14050</name>
</gene>
<dbReference type="Pfam" id="PF00005">
    <property type="entry name" value="ABC_tran"/>
    <property type="match status" value="1"/>
</dbReference>
<dbReference type="PROSITE" id="PS50893">
    <property type="entry name" value="ABC_TRANSPORTER_2"/>
    <property type="match status" value="1"/>
</dbReference>
<keyword evidence="2" id="KW-0813">Transport</keyword>
<name>A0A0E2YYY8_9GAMM</name>
<keyword evidence="4" id="KW-0547">Nucleotide-binding</keyword>